<gene>
    <name evidence="1" type="ORF">Pint_18024</name>
</gene>
<name>A0ACC0YYQ2_9ROSI</name>
<proteinExistence type="predicted"/>
<keyword evidence="2" id="KW-1185">Reference proteome</keyword>
<organism evidence="1 2">
    <name type="scientific">Pistacia integerrima</name>
    <dbReference type="NCBI Taxonomy" id="434235"/>
    <lineage>
        <taxon>Eukaryota</taxon>
        <taxon>Viridiplantae</taxon>
        <taxon>Streptophyta</taxon>
        <taxon>Embryophyta</taxon>
        <taxon>Tracheophyta</taxon>
        <taxon>Spermatophyta</taxon>
        <taxon>Magnoliopsida</taxon>
        <taxon>eudicotyledons</taxon>
        <taxon>Gunneridae</taxon>
        <taxon>Pentapetalae</taxon>
        <taxon>rosids</taxon>
        <taxon>malvids</taxon>
        <taxon>Sapindales</taxon>
        <taxon>Anacardiaceae</taxon>
        <taxon>Pistacia</taxon>
    </lineage>
</organism>
<evidence type="ECO:0000313" key="1">
    <source>
        <dbReference type="EMBL" id="KAJ0043551.1"/>
    </source>
</evidence>
<dbReference type="Proteomes" id="UP001163603">
    <property type="component" value="Chromosome 4"/>
</dbReference>
<reference evidence="2" key="1">
    <citation type="journal article" date="2023" name="G3 (Bethesda)">
        <title>Genome assembly and association tests identify interacting loci associated with vigor, precocity, and sex in interspecific pistachio rootstocks.</title>
        <authorList>
            <person name="Palmer W."/>
            <person name="Jacygrad E."/>
            <person name="Sagayaradj S."/>
            <person name="Cavanaugh K."/>
            <person name="Han R."/>
            <person name="Bertier L."/>
            <person name="Beede B."/>
            <person name="Kafkas S."/>
            <person name="Golino D."/>
            <person name="Preece J."/>
            <person name="Michelmore R."/>
        </authorList>
    </citation>
    <scope>NUCLEOTIDE SEQUENCE [LARGE SCALE GENOMIC DNA]</scope>
</reference>
<protein>
    <submittedName>
        <fullName evidence="1">Uncharacterized protein</fullName>
    </submittedName>
</protein>
<sequence>MQNPSSMRWNVLVHQEQQVNLYQDGDLNRKWAAFQDSALLVHLHGEKVRNSALAILRMLAKDIDDEKKFEVPVEA</sequence>
<evidence type="ECO:0000313" key="2">
    <source>
        <dbReference type="Proteomes" id="UP001163603"/>
    </source>
</evidence>
<dbReference type="EMBL" id="CM047739">
    <property type="protein sequence ID" value="KAJ0043551.1"/>
    <property type="molecule type" value="Genomic_DNA"/>
</dbReference>
<accession>A0ACC0YYQ2</accession>
<comment type="caution">
    <text evidence="1">The sequence shown here is derived from an EMBL/GenBank/DDBJ whole genome shotgun (WGS) entry which is preliminary data.</text>
</comment>